<dbReference type="RefSeq" id="WP_073304866.1">
    <property type="nucleotide sequence ID" value="NZ_FRAW01000019.1"/>
</dbReference>
<evidence type="ECO:0000313" key="4">
    <source>
        <dbReference type="Proteomes" id="UP000184275"/>
    </source>
</evidence>
<protein>
    <recommendedName>
        <fullName evidence="5">DUF2953 domain-containing protein</fullName>
    </recommendedName>
</protein>
<evidence type="ECO:0000313" key="3">
    <source>
        <dbReference type="EMBL" id="SHK83128.1"/>
    </source>
</evidence>
<evidence type="ECO:0000256" key="2">
    <source>
        <dbReference type="SAM" id="Phobius"/>
    </source>
</evidence>
<keyword evidence="4" id="KW-1185">Reference proteome</keyword>
<keyword evidence="2" id="KW-0812">Transmembrane</keyword>
<name>A0A1M6VNR1_9BACT</name>
<dbReference type="Proteomes" id="UP000184275">
    <property type="component" value="Unassembled WGS sequence"/>
</dbReference>
<feature type="transmembrane region" description="Helical" evidence="2">
    <location>
        <begin position="199"/>
        <end position="220"/>
    </location>
</feature>
<organism evidence="3 4">
    <name type="scientific">Fibrobacter intestinalis</name>
    <dbReference type="NCBI Taxonomy" id="28122"/>
    <lineage>
        <taxon>Bacteria</taxon>
        <taxon>Pseudomonadati</taxon>
        <taxon>Fibrobacterota</taxon>
        <taxon>Fibrobacteria</taxon>
        <taxon>Fibrobacterales</taxon>
        <taxon>Fibrobacteraceae</taxon>
        <taxon>Fibrobacter</taxon>
    </lineage>
</organism>
<keyword evidence="2" id="KW-0472">Membrane</keyword>
<dbReference type="EMBL" id="FRAW01000019">
    <property type="protein sequence ID" value="SHK83128.1"/>
    <property type="molecule type" value="Genomic_DNA"/>
</dbReference>
<proteinExistence type="predicted"/>
<gene>
    <name evidence="3" type="ORF">SAMN05720469_11950</name>
</gene>
<feature type="compositionally biased region" description="Basic and acidic residues" evidence="1">
    <location>
        <begin position="77"/>
        <end position="96"/>
    </location>
</feature>
<keyword evidence="2" id="KW-1133">Transmembrane helix</keyword>
<evidence type="ECO:0000256" key="1">
    <source>
        <dbReference type="SAM" id="MobiDB-lite"/>
    </source>
</evidence>
<feature type="transmembrane region" description="Helical" evidence="2">
    <location>
        <begin position="240"/>
        <end position="264"/>
    </location>
</feature>
<reference evidence="4" key="1">
    <citation type="submission" date="2016-11" db="EMBL/GenBank/DDBJ databases">
        <authorList>
            <person name="Varghese N."/>
            <person name="Submissions S."/>
        </authorList>
    </citation>
    <scope>NUCLEOTIDE SEQUENCE [LARGE SCALE GENOMIC DNA]</scope>
    <source>
        <strain evidence="4">UWOS</strain>
    </source>
</reference>
<feature type="region of interest" description="Disordered" evidence="1">
    <location>
        <begin position="77"/>
        <end position="139"/>
    </location>
</feature>
<accession>A0A1M6VNR1</accession>
<dbReference type="AlphaFoldDB" id="A0A1M6VNR1"/>
<feature type="transmembrane region" description="Helical" evidence="2">
    <location>
        <begin position="6"/>
        <end position="28"/>
    </location>
</feature>
<evidence type="ECO:0008006" key="5">
    <source>
        <dbReference type="Google" id="ProtNLM"/>
    </source>
</evidence>
<sequence>MIFDAFVILTTILLGGLLLFPVKVRFLFAGKRNEGKFEVRLFRKKIYAFGSEKISEEDAYSDLKLLEDFEELASKKDDFDSENPWKESLSEEKTTRPLDAGENCSPPSFEKKSDSAAEKNTSATKKKVDKEKKTKRRKAKKENSDREFLTLIVEPVFEKKILKGVFRLGRSFFRLFHCRFEPTVVEGIRWNEDYERMGYVVGGLNAMSGIVPFFENWIFLADWTGEKPLRIEGGFVASFSIARILGFIFISAKTIAELTVYYFWNRRRYRKNPDSVRLVFWRRWIVRFLSSP</sequence>